<evidence type="ECO:0000313" key="6">
    <source>
        <dbReference type="EMBL" id="KAL3310844.1"/>
    </source>
</evidence>
<feature type="region of interest" description="Disordered" evidence="4">
    <location>
        <begin position="87"/>
        <end position="127"/>
    </location>
</feature>
<feature type="compositionally biased region" description="Pro residues" evidence="4">
    <location>
        <begin position="116"/>
        <end position="127"/>
    </location>
</feature>
<evidence type="ECO:0000313" key="7">
    <source>
        <dbReference type="Proteomes" id="UP001626550"/>
    </source>
</evidence>
<keyword evidence="1" id="KW-0132">Cell division</keyword>
<dbReference type="PANTHER" id="PTHR16484:SF17">
    <property type="entry name" value="BAZOOKA, ISOFORM B"/>
    <property type="match status" value="1"/>
</dbReference>
<evidence type="ECO:0000256" key="2">
    <source>
        <dbReference type="ARBA" id="ARBA00022737"/>
    </source>
</evidence>
<keyword evidence="2" id="KW-0677">Repeat</keyword>
<comment type="caution">
    <text evidence="6">The sequence shown here is derived from an EMBL/GenBank/DDBJ whole genome shotgun (WGS) entry which is preliminary data.</text>
</comment>
<name>A0ABD2PTP7_9PLAT</name>
<evidence type="ECO:0000256" key="1">
    <source>
        <dbReference type="ARBA" id="ARBA00022618"/>
    </source>
</evidence>
<proteinExistence type="predicted"/>
<dbReference type="EMBL" id="JBJKFK010002620">
    <property type="protein sequence ID" value="KAL3310844.1"/>
    <property type="molecule type" value="Genomic_DNA"/>
</dbReference>
<dbReference type="GO" id="GO:0051301">
    <property type="term" value="P:cell division"/>
    <property type="evidence" value="ECO:0007669"/>
    <property type="project" value="UniProtKB-KW"/>
</dbReference>
<feature type="domain" description="Par3/HAL N-terminal" evidence="5">
    <location>
        <begin position="1"/>
        <end position="81"/>
    </location>
</feature>
<dbReference type="PANTHER" id="PTHR16484">
    <property type="entry name" value="PARTITIONING DEFECTIVE 3 RELATED"/>
    <property type="match status" value="1"/>
</dbReference>
<accession>A0ABD2PTP7</accession>
<dbReference type="InterPro" id="IPR052213">
    <property type="entry name" value="PAR3"/>
</dbReference>
<dbReference type="Pfam" id="PF12053">
    <property type="entry name" value="Par3_HAL_N_term"/>
    <property type="match status" value="1"/>
</dbReference>
<feature type="non-terminal residue" evidence="6">
    <location>
        <position position="127"/>
    </location>
</feature>
<reference evidence="6 7" key="1">
    <citation type="submission" date="2024-11" db="EMBL/GenBank/DDBJ databases">
        <title>Adaptive evolution of stress response genes in parasites aligns with host niche diversity.</title>
        <authorList>
            <person name="Hahn C."/>
            <person name="Resl P."/>
        </authorList>
    </citation>
    <scope>NUCLEOTIDE SEQUENCE [LARGE SCALE GENOMIC DNA]</scope>
    <source>
        <strain evidence="6">EGGRZ-B1_66</strain>
        <tissue evidence="6">Body</tissue>
    </source>
</reference>
<keyword evidence="3" id="KW-0131">Cell cycle</keyword>
<dbReference type="InterPro" id="IPR021922">
    <property type="entry name" value="Par3/HAL_N"/>
</dbReference>
<feature type="compositionally biased region" description="Low complexity" evidence="4">
    <location>
        <begin position="92"/>
        <end position="102"/>
    </location>
</feature>
<keyword evidence="7" id="KW-1185">Reference proteome</keyword>
<evidence type="ECO:0000259" key="5">
    <source>
        <dbReference type="Pfam" id="PF12053"/>
    </source>
</evidence>
<evidence type="ECO:0000256" key="4">
    <source>
        <dbReference type="SAM" id="MobiDB-lite"/>
    </source>
</evidence>
<evidence type="ECO:0000256" key="3">
    <source>
        <dbReference type="ARBA" id="ARBA00023306"/>
    </source>
</evidence>
<dbReference type="Proteomes" id="UP001626550">
    <property type="component" value="Unassembled WGS sequence"/>
</dbReference>
<dbReference type="Gene3D" id="3.10.20.90">
    <property type="entry name" value="Phosphatidylinositol 3-kinase Catalytic Subunit, Chain A, domain 1"/>
    <property type="match status" value="1"/>
</dbReference>
<protein>
    <recommendedName>
        <fullName evidence="5">Par3/HAL N-terminal domain-containing protein</fullName>
    </recommendedName>
</protein>
<dbReference type="AlphaFoldDB" id="A0ABD2PTP7"/>
<sequence length="127" mass="13851">MKVTVSFDDVKVVVPCGFGDLSVRELLVKAVCRFKNTSKKLYNKQRIVLYSAQVAHDGGILDWNDPVADVLDDRELVIAKYRLVSQASNGESQSPNSSTTSSLKPINPLELDLTGLPPPKPSNGPLQ</sequence>
<organism evidence="6 7">
    <name type="scientific">Cichlidogyrus casuarinus</name>
    <dbReference type="NCBI Taxonomy" id="1844966"/>
    <lineage>
        <taxon>Eukaryota</taxon>
        <taxon>Metazoa</taxon>
        <taxon>Spiralia</taxon>
        <taxon>Lophotrochozoa</taxon>
        <taxon>Platyhelminthes</taxon>
        <taxon>Monogenea</taxon>
        <taxon>Monopisthocotylea</taxon>
        <taxon>Dactylogyridea</taxon>
        <taxon>Ancyrocephalidae</taxon>
        <taxon>Cichlidogyrus</taxon>
    </lineage>
</organism>
<gene>
    <name evidence="6" type="ORF">Ciccas_010580</name>
</gene>